<dbReference type="GO" id="GO:0007635">
    <property type="term" value="P:chemosensory behavior"/>
    <property type="evidence" value="ECO:0007669"/>
    <property type="project" value="TreeGrafter"/>
</dbReference>
<keyword evidence="2" id="KW-1003">Cell membrane</keyword>
<evidence type="ECO:0000256" key="8">
    <source>
        <dbReference type="SAM" id="Phobius"/>
    </source>
</evidence>
<sequence>MVTIFNEIFGWTFVFMAGKTIAHILASCMAFLEKDAEVTNIEIRLSNFLITSLCIVNFILVMMNGSTVTTESSKTAFLCYKLQEHFPPKSDERLEILILAKQVRANNVKITAADFFEINRNTLCGILATTTTYVIVVLQFNGIF</sequence>
<dbReference type="Proteomes" id="UP001168821">
    <property type="component" value="Unassembled WGS sequence"/>
</dbReference>
<accession>A0AA38IN56</accession>
<dbReference type="GO" id="GO:0030424">
    <property type="term" value="C:axon"/>
    <property type="evidence" value="ECO:0007669"/>
    <property type="project" value="TreeGrafter"/>
</dbReference>
<comment type="caution">
    <text evidence="9">The sequence shown here is derived from an EMBL/GenBank/DDBJ whole genome shotgun (WGS) entry which is preliminary data.</text>
</comment>
<evidence type="ECO:0000256" key="3">
    <source>
        <dbReference type="ARBA" id="ARBA00022692"/>
    </source>
</evidence>
<dbReference type="GO" id="GO:0005886">
    <property type="term" value="C:plasma membrane"/>
    <property type="evidence" value="ECO:0007669"/>
    <property type="project" value="UniProtKB-SubCell"/>
</dbReference>
<keyword evidence="7" id="KW-0807">Transducer</keyword>
<keyword evidence="3 8" id="KW-0812">Transmembrane</keyword>
<evidence type="ECO:0000313" key="10">
    <source>
        <dbReference type="Proteomes" id="UP001168821"/>
    </source>
</evidence>
<gene>
    <name evidence="9" type="ORF">Zmor_010028</name>
</gene>
<protein>
    <submittedName>
        <fullName evidence="9">Uncharacterized protein</fullName>
    </submittedName>
</protein>
<evidence type="ECO:0000256" key="1">
    <source>
        <dbReference type="ARBA" id="ARBA00004651"/>
    </source>
</evidence>
<dbReference type="GO" id="GO:0043025">
    <property type="term" value="C:neuronal cell body"/>
    <property type="evidence" value="ECO:0007669"/>
    <property type="project" value="TreeGrafter"/>
</dbReference>
<dbReference type="EMBL" id="JALNTZ010000003">
    <property type="protein sequence ID" value="KAJ3658278.1"/>
    <property type="molecule type" value="Genomic_DNA"/>
</dbReference>
<keyword evidence="5 8" id="KW-0472">Membrane</keyword>
<name>A0AA38IN56_9CUCU</name>
<dbReference type="Pfam" id="PF08395">
    <property type="entry name" value="7tm_7"/>
    <property type="match status" value="1"/>
</dbReference>
<evidence type="ECO:0000256" key="6">
    <source>
        <dbReference type="ARBA" id="ARBA00023170"/>
    </source>
</evidence>
<dbReference type="GO" id="GO:0008049">
    <property type="term" value="P:male courtship behavior"/>
    <property type="evidence" value="ECO:0007669"/>
    <property type="project" value="TreeGrafter"/>
</dbReference>
<dbReference type="PANTHER" id="PTHR21143:SF104">
    <property type="entry name" value="GUSTATORY RECEPTOR 8A-RELATED"/>
    <property type="match status" value="1"/>
</dbReference>
<dbReference type="InterPro" id="IPR013604">
    <property type="entry name" value="7TM_chemorcpt"/>
</dbReference>
<organism evidence="9 10">
    <name type="scientific">Zophobas morio</name>
    <dbReference type="NCBI Taxonomy" id="2755281"/>
    <lineage>
        <taxon>Eukaryota</taxon>
        <taxon>Metazoa</taxon>
        <taxon>Ecdysozoa</taxon>
        <taxon>Arthropoda</taxon>
        <taxon>Hexapoda</taxon>
        <taxon>Insecta</taxon>
        <taxon>Pterygota</taxon>
        <taxon>Neoptera</taxon>
        <taxon>Endopterygota</taxon>
        <taxon>Coleoptera</taxon>
        <taxon>Polyphaga</taxon>
        <taxon>Cucujiformia</taxon>
        <taxon>Tenebrionidae</taxon>
        <taxon>Zophobas</taxon>
    </lineage>
</organism>
<feature type="transmembrane region" description="Helical" evidence="8">
    <location>
        <begin position="12"/>
        <end position="32"/>
    </location>
</feature>
<evidence type="ECO:0000256" key="7">
    <source>
        <dbReference type="ARBA" id="ARBA00023224"/>
    </source>
</evidence>
<dbReference type="GO" id="GO:0050909">
    <property type="term" value="P:sensory perception of taste"/>
    <property type="evidence" value="ECO:0007669"/>
    <property type="project" value="InterPro"/>
</dbReference>
<evidence type="ECO:0000256" key="4">
    <source>
        <dbReference type="ARBA" id="ARBA00022989"/>
    </source>
</evidence>
<dbReference type="PANTHER" id="PTHR21143">
    <property type="entry name" value="INVERTEBRATE GUSTATORY RECEPTOR"/>
    <property type="match status" value="1"/>
</dbReference>
<dbReference type="GO" id="GO:0030425">
    <property type="term" value="C:dendrite"/>
    <property type="evidence" value="ECO:0007669"/>
    <property type="project" value="TreeGrafter"/>
</dbReference>
<keyword evidence="6" id="KW-0675">Receptor</keyword>
<evidence type="ECO:0000313" key="9">
    <source>
        <dbReference type="EMBL" id="KAJ3658278.1"/>
    </source>
</evidence>
<feature type="transmembrane region" description="Helical" evidence="8">
    <location>
        <begin position="44"/>
        <end position="63"/>
    </location>
</feature>
<proteinExistence type="predicted"/>
<keyword evidence="10" id="KW-1185">Reference proteome</keyword>
<dbReference type="GO" id="GO:0007165">
    <property type="term" value="P:signal transduction"/>
    <property type="evidence" value="ECO:0007669"/>
    <property type="project" value="UniProtKB-KW"/>
</dbReference>
<dbReference type="AlphaFoldDB" id="A0AA38IN56"/>
<comment type="subcellular location">
    <subcellularLocation>
        <location evidence="1">Cell membrane</location>
        <topology evidence="1">Multi-pass membrane protein</topology>
    </subcellularLocation>
</comment>
<evidence type="ECO:0000256" key="2">
    <source>
        <dbReference type="ARBA" id="ARBA00022475"/>
    </source>
</evidence>
<keyword evidence="4 8" id="KW-1133">Transmembrane helix</keyword>
<evidence type="ECO:0000256" key="5">
    <source>
        <dbReference type="ARBA" id="ARBA00023136"/>
    </source>
</evidence>
<reference evidence="9" key="1">
    <citation type="journal article" date="2023" name="G3 (Bethesda)">
        <title>Whole genome assemblies of Zophobas morio and Tenebrio molitor.</title>
        <authorList>
            <person name="Kaur S."/>
            <person name="Stinson S.A."/>
            <person name="diCenzo G.C."/>
        </authorList>
    </citation>
    <scope>NUCLEOTIDE SEQUENCE</scope>
    <source>
        <strain evidence="9">QUZm001</strain>
    </source>
</reference>